<sequence length="1217" mass="139805">MEFHELRQRIRDFEEDRRRQRDCICGVKKENVQLKQCNEALQQHSGRALSERHRELRACRGCLLDQLDHTAGVLEERSRQLAAARARVRSQDKIIKEMSNNRTCSEGITAKLESLSELRSDNRGLVDENMKLESNCKCDLRSANLRLQEENAKYEMDNSSLRSALSQLERTVADYEQRLSSCCDQGSISSAIPPHWLEGATVRRMRPGLCGQDFRPRALVASLPLDQVLASDDVTPCGRERYTFVQSFNVFSADTHTRVKESPQSSEEALPETRPDQRHDRDDCLCELRKLNERLIQENAQYEVDNAELHVTVAELEKQLQDNVQLASCNCELKKLNEELKEENMKYKVENDGLRKQMAAMEGTISNYEDHIQDLQRNYEAEKEEIKKETMELVEENAKFECENSALSGEVRTLQQSVEALKQEYEQKLLLKQEELECLSGIQEANDQIIEENKTYAETIHKLEESISRMRKEYELKLRKQGEEAELSELQASMVAWEKDLAGRDQRVKQHEDRIKTLEEQLSCCRDKYASLNAEYEQYRAEAGAVQAELQGLRDELELTGDLTSKQTEEVTRLMDACASHELTIQRLTRQLTQNKVECTCGLKKENVSLKQQNNKLESELSELRAELEELRSAHTETCALKEAELEECAVRLLSAQRAAAQRDLEVQELHELLQERDQQLTNITRHSELQQRDIQEQAARRRGAAVDKCQCKINELEQDLCNAQAEMSLYDTKLQEYETQPEIQLMGKQKEVECTCDLKEENARLKERNADIEAELVTLRAMLDQQGSRSTQRRGPSYLPRVSSNITLKGQNKNIEDQNVKTQCTCDLQEENQRLKERVEQLESAAAAWAWQQSSGGIGSAGGAGGSPRSGRGDLRNRSYTILPGVPSDETQCTCGLQAEAAALRERNKLLESEVEALNLMLWAEPPRAGDRVDRGSLTTHTTAATKQSELSATRGALSDQILQYECNEHGRTTTKIDNKKCICRLKEEIKMLKERNRKLEVELGGRICQLEEACERTRSRDQRAARDTEECEISSLRQQISVLEQQLASKCDECERAATQRQNEVNNICSMRNEMDKANDIIKSLEEELCFLRQQLQESQEQLRDKQHELTLAQQQLCLMQDQMHPRAVAATVQTTCLGAHLDDTEALLSDKIREAEQLRYRCQDQEEELRRLRDELCRAEETVQQQQRGQQRAARLEAELERAREAYEELDCRY</sequence>
<evidence type="ECO:0000313" key="3">
    <source>
        <dbReference type="EMBL" id="KAG7311898.1"/>
    </source>
</evidence>
<comment type="caution">
    <text evidence="3">The sequence shown here is derived from an EMBL/GenBank/DDBJ whole genome shotgun (WGS) entry which is preliminary data.</text>
</comment>
<name>A0ABQ7R3Q9_PLUXY</name>
<evidence type="ECO:0000313" key="4">
    <source>
        <dbReference type="Proteomes" id="UP000823941"/>
    </source>
</evidence>
<feature type="coiled-coil region" evidence="1">
    <location>
        <begin position="1151"/>
        <end position="1216"/>
    </location>
</feature>
<proteinExistence type="predicted"/>
<keyword evidence="4" id="KW-1185">Reference proteome</keyword>
<protein>
    <submittedName>
        <fullName evidence="3">Uncharacterized protein</fullName>
    </submittedName>
</protein>
<keyword evidence="1" id="KW-0175">Coiled coil</keyword>
<feature type="region of interest" description="Disordered" evidence="2">
    <location>
        <begin position="785"/>
        <end position="804"/>
    </location>
</feature>
<feature type="coiled-coil region" evidence="1">
    <location>
        <begin position="1028"/>
        <end position="1055"/>
    </location>
</feature>
<dbReference type="PANTHER" id="PTHR23159">
    <property type="entry name" value="CENTROSOMAL PROTEIN 2"/>
    <property type="match status" value="1"/>
</dbReference>
<organism evidence="3 4">
    <name type="scientific">Plutella xylostella</name>
    <name type="common">Diamondback moth</name>
    <name type="synonym">Plutella maculipennis</name>
    <dbReference type="NCBI Taxonomy" id="51655"/>
    <lineage>
        <taxon>Eukaryota</taxon>
        <taxon>Metazoa</taxon>
        <taxon>Ecdysozoa</taxon>
        <taxon>Arthropoda</taxon>
        <taxon>Hexapoda</taxon>
        <taxon>Insecta</taxon>
        <taxon>Pterygota</taxon>
        <taxon>Neoptera</taxon>
        <taxon>Endopterygota</taxon>
        <taxon>Lepidoptera</taxon>
        <taxon>Glossata</taxon>
        <taxon>Ditrysia</taxon>
        <taxon>Yponomeutoidea</taxon>
        <taxon>Plutellidae</taxon>
        <taxon>Plutella</taxon>
    </lineage>
</organism>
<feature type="coiled-coil region" evidence="1">
    <location>
        <begin position="603"/>
        <end position="634"/>
    </location>
</feature>
<feature type="coiled-coil region" evidence="1">
    <location>
        <begin position="115"/>
        <end position="185"/>
    </location>
</feature>
<feature type="region of interest" description="Disordered" evidence="2">
    <location>
        <begin position="255"/>
        <end position="279"/>
    </location>
</feature>
<reference evidence="3 4" key="1">
    <citation type="submission" date="2021-06" db="EMBL/GenBank/DDBJ databases">
        <title>A haploid diamondback moth (Plutella xylostella L.) genome assembly resolves 31 chromosomes and identifies a diamide resistance mutation.</title>
        <authorList>
            <person name="Ward C.M."/>
            <person name="Perry K.D."/>
            <person name="Baker G."/>
            <person name="Powis K."/>
            <person name="Heckel D.G."/>
            <person name="Baxter S.W."/>
        </authorList>
    </citation>
    <scope>NUCLEOTIDE SEQUENCE [LARGE SCALE GENOMIC DNA]</scope>
    <source>
        <strain evidence="3 4">LV</strain>
        <tissue evidence="3">Single pupa</tissue>
    </source>
</reference>
<feature type="coiled-coil region" evidence="1">
    <location>
        <begin position="288"/>
        <end position="556"/>
    </location>
</feature>
<feature type="region of interest" description="Disordered" evidence="2">
    <location>
        <begin position="857"/>
        <end position="876"/>
    </location>
</feature>
<evidence type="ECO:0000256" key="1">
    <source>
        <dbReference type="SAM" id="Coils"/>
    </source>
</evidence>
<dbReference type="PANTHER" id="PTHR23159:SF60">
    <property type="entry name" value="SPINDLE ASSEMBLY ABNORMAL PROTEIN 4"/>
    <property type="match status" value="1"/>
</dbReference>
<accession>A0ABQ7R3Q9</accession>
<feature type="non-terminal residue" evidence="3">
    <location>
        <position position="1217"/>
    </location>
</feature>
<feature type="coiled-coil region" evidence="1">
    <location>
        <begin position="1084"/>
        <end position="1118"/>
    </location>
</feature>
<feature type="compositionally biased region" description="Polar residues" evidence="2">
    <location>
        <begin position="786"/>
        <end position="795"/>
    </location>
</feature>
<gene>
    <name evidence="3" type="ORF">JYU34_002983</name>
</gene>
<dbReference type="Proteomes" id="UP000823941">
    <property type="component" value="Chromosome 4"/>
</dbReference>
<dbReference type="EMBL" id="JAHIBW010000004">
    <property type="protein sequence ID" value="KAG7311898.1"/>
    <property type="molecule type" value="Genomic_DNA"/>
</dbReference>
<evidence type="ECO:0000256" key="2">
    <source>
        <dbReference type="SAM" id="MobiDB-lite"/>
    </source>
</evidence>
<dbReference type="Gene3D" id="1.20.5.340">
    <property type="match status" value="1"/>
</dbReference>
<feature type="compositionally biased region" description="Gly residues" evidence="2">
    <location>
        <begin position="857"/>
        <end position="869"/>
    </location>
</feature>